<dbReference type="EMBL" id="MNCJ02000332">
    <property type="protein sequence ID" value="KAF5753498.1"/>
    <property type="molecule type" value="Genomic_DNA"/>
</dbReference>
<proteinExistence type="predicted"/>
<dbReference type="Proteomes" id="UP000215914">
    <property type="component" value="Unassembled WGS sequence"/>
</dbReference>
<reference evidence="1" key="1">
    <citation type="journal article" date="2017" name="Nature">
        <title>The sunflower genome provides insights into oil metabolism, flowering and Asterid evolution.</title>
        <authorList>
            <person name="Badouin H."/>
            <person name="Gouzy J."/>
            <person name="Grassa C.J."/>
            <person name="Murat F."/>
            <person name="Staton S.E."/>
            <person name="Cottret L."/>
            <person name="Lelandais-Briere C."/>
            <person name="Owens G.L."/>
            <person name="Carrere S."/>
            <person name="Mayjonade B."/>
            <person name="Legrand L."/>
            <person name="Gill N."/>
            <person name="Kane N.C."/>
            <person name="Bowers J.E."/>
            <person name="Hubner S."/>
            <person name="Bellec A."/>
            <person name="Berard A."/>
            <person name="Berges H."/>
            <person name="Blanchet N."/>
            <person name="Boniface M.C."/>
            <person name="Brunel D."/>
            <person name="Catrice O."/>
            <person name="Chaidir N."/>
            <person name="Claudel C."/>
            <person name="Donnadieu C."/>
            <person name="Faraut T."/>
            <person name="Fievet G."/>
            <person name="Helmstetter N."/>
            <person name="King M."/>
            <person name="Knapp S.J."/>
            <person name="Lai Z."/>
            <person name="Le Paslier M.C."/>
            <person name="Lippi Y."/>
            <person name="Lorenzon L."/>
            <person name="Mandel J.R."/>
            <person name="Marage G."/>
            <person name="Marchand G."/>
            <person name="Marquand E."/>
            <person name="Bret-Mestries E."/>
            <person name="Morien E."/>
            <person name="Nambeesan S."/>
            <person name="Nguyen T."/>
            <person name="Pegot-Espagnet P."/>
            <person name="Pouilly N."/>
            <person name="Raftis F."/>
            <person name="Sallet E."/>
            <person name="Schiex T."/>
            <person name="Thomas J."/>
            <person name="Vandecasteele C."/>
            <person name="Vares D."/>
            <person name="Vear F."/>
            <person name="Vautrin S."/>
            <person name="Crespi M."/>
            <person name="Mangin B."/>
            <person name="Burke J.M."/>
            <person name="Salse J."/>
            <person name="Munos S."/>
            <person name="Vincourt P."/>
            <person name="Rieseberg L.H."/>
            <person name="Langlade N.B."/>
        </authorList>
    </citation>
    <scope>NUCLEOTIDE SEQUENCE</scope>
    <source>
        <tissue evidence="1">Leaves</tissue>
    </source>
</reference>
<name>A0A9K3DES0_HELAN</name>
<accession>A0A9K3DES0</accession>
<evidence type="ECO:0000313" key="1">
    <source>
        <dbReference type="EMBL" id="KAF5753498.1"/>
    </source>
</evidence>
<reference evidence="1" key="2">
    <citation type="submission" date="2020-06" db="EMBL/GenBank/DDBJ databases">
        <title>Helianthus annuus Genome sequencing and assembly Release 2.</title>
        <authorList>
            <person name="Gouzy J."/>
            <person name="Langlade N."/>
            <person name="Munos S."/>
        </authorList>
    </citation>
    <scope>NUCLEOTIDE SEQUENCE</scope>
    <source>
        <tissue evidence="1">Leaves</tissue>
    </source>
</reference>
<dbReference type="AlphaFoldDB" id="A0A9K3DES0"/>
<sequence length="54" mass="6175">MIPEKRRFCLEADETIDLAAREADLKICELILQICEKITENGEFGESMSTEQRG</sequence>
<evidence type="ECO:0000313" key="2">
    <source>
        <dbReference type="Proteomes" id="UP000215914"/>
    </source>
</evidence>
<comment type="caution">
    <text evidence="1">The sequence shown here is derived from an EMBL/GenBank/DDBJ whole genome shotgun (WGS) entry which is preliminary data.</text>
</comment>
<keyword evidence="2" id="KW-1185">Reference proteome</keyword>
<protein>
    <submittedName>
        <fullName evidence="1">Uncharacterized protein</fullName>
    </submittedName>
</protein>
<dbReference type="Gramene" id="mRNA:HanXRQr2_Chr17g0780771">
    <property type="protein sequence ID" value="CDS:HanXRQr2_Chr17g0780771.1"/>
    <property type="gene ID" value="HanXRQr2_Chr17g0780771"/>
</dbReference>
<organism evidence="1 2">
    <name type="scientific">Helianthus annuus</name>
    <name type="common">Common sunflower</name>
    <dbReference type="NCBI Taxonomy" id="4232"/>
    <lineage>
        <taxon>Eukaryota</taxon>
        <taxon>Viridiplantae</taxon>
        <taxon>Streptophyta</taxon>
        <taxon>Embryophyta</taxon>
        <taxon>Tracheophyta</taxon>
        <taxon>Spermatophyta</taxon>
        <taxon>Magnoliopsida</taxon>
        <taxon>eudicotyledons</taxon>
        <taxon>Gunneridae</taxon>
        <taxon>Pentapetalae</taxon>
        <taxon>asterids</taxon>
        <taxon>campanulids</taxon>
        <taxon>Asterales</taxon>
        <taxon>Asteraceae</taxon>
        <taxon>Asteroideae</taxon>
        <taxon>Heliantheae alliance</taxon>
        <taxon>Heliantheae</taxon>
        <taxon>Helianthus</taxon>
    </lineage>
</organism>
<gene>
    <name evidence="1" type="ORF">HanXRQr2_Chr17g0780771</name>
</gene>